<protein>
    <recommendedName>
        <fullName evidence="3">DUF2804 domain-containing protein</fullName>
    </recommendedName>
</protein>
<accession>A0A0A5JKR3</accession>
<dbReference type="Pfam" id="PF10974">
    <property type="entry name" value="DUF2804"/>
    <property type="match status" value="1"/>
</dbReference>
<dbReference type="OrthoDB" id="9134802at2"/>
<comment type="caution">
    <text evidence="1">The sequence shown here is derived from an EMBL/GenBank/DDBJ whole genome shotgun (WGS) entry which is preliminary data.</text>
</comment>
<dbReference type="EMBL" id="JRWP01000020">
    <property type="protein sequence ID" value="KGY08488.1"/>
    <property type="molecule type" value="Genomic_DNA"/>
</dbReference>
<organism evidence="1 2">
    <name type="scientific">Photobacterium sp. (strain ATCC 43367)</name>
    <dbReference type="NCBI Taxonomy" id="379097"/>
    <lineage>
        <taxon>Bacteria</taxon>
        <taxon>Pseudomonadati</taxon>
        <taxon>Pseudomonadota</taxon>
        <taxon>Gammaproteobacteria</taxon>
        <taxon>Vibrionales</taxon>
        <taxon>Vibrionaceae</taxon>
        <taxon>Vibrio</taxon>
        <taxon>Vibrio oreintalis group</taxon>
    </lineage>
</organism>
<dbReference type="AlphaFoldDB" id="A0A0A5JKR3"/>
<reference evidence="1 2" key="1">
    <citation type="submission" date="2014-10" db="EMBL/GenBank/DDBJ databases">
        <title>Genome sequencing of Vibrio sinaloensis T08.</title>
        <authorList>
            <person name="Chan K.-G."/>
            <person name="Mohamad N.I."/>
        </authorList>
    </citation>
    <scope>NUCLEOTIDE SEQUENCE [LARGE SCALE GENOMIC DNA]</scope>
    <source>
        <strain evidence="1 2">T08</strain>
    </source>
</reference>
<evidence type="ECO:0008006" key="3">
    <source>
        <dbReference type="Google" id="ProtNLM"/>
    </source>
</evidence>
<proteinExistence type="predicted"/>
<evidence type="ECO:0000313" key="1">
    <source>
        <dbReference type="EMBL" id="KGY08488.1"/>
    </source>
</evidence>
<evidence type="ECO:0000313" key="2">
    <source>
        <dbReference type="Proteomes" id="UP000030451"/>
    </source>
</evidence>
<dbReference type="PANTHER" id="PTHR35868">
    <property type="entry name" value="DUF2804 DOMAIN-CONTAINING PROTEIN-RELATED"/>
    <property type="match status" value="1"/>
</dbReference>
<dbReference type="InterPro" id="IPR021243">
    <property type="entry name" value="DUF2804"/>
</dbReference>
<dbReference type="RefSeq" id="WP_038191104.1">
    <property type="nucleotide sequence ID" value="NZ_JRWP01000020.1"/>
</dbReference>
<name>A0A0A5JKR3_PHOS4</name>
<gene>
    <name evidence="1" type="ORF">NM06_11620</name>
</gene>
<dbReference type="PANTHER" id="PTHR35868:SF4">
    <property type="entry name" value="DUF2804 DOMAIN-CONTAINING PROTEIN"/>
    <property type="match status" value="1"/>
</dbReference>
<dbReference type="Proteomes" id="UP000030451">
    <property type="component" value="Unassembled WGS sequence"/>
</dbReference>
<dbReference type="STRING" id="379097.SE23_15820"/>
<sequence length="339" mass="38225">MRDHHLFPAPETLINKDGRPLFGQINGIPKKLGLEHYERLNDMDKPVGSLNKHFAYKQFQFVSVFVDHFVIGVAIADIRYLGSAFCYVYDLSENRMVEENWLRPLHFDKQMSDSPYQGTSWIAGKRIQFHILDASWQVSINTSAIQASLSLTAPQDSKPLSMCTPTGYSGWTYTAKHNALSVTGELTINGLPIKLDSALAGYDFSAGYMRRETSWRWASISTQSAGATLGLNLAAGVNETGSCENAMWVNGQRHLLGPVHFEFQRTSPHGDWRLFSESGEVDLLFTPKNKRSEKLNLWMLKSNFRQFIGRFSGTLTDNSGQVHTLNNVLGLTEDHFARW</sequence>